<dbReference type="CDD" id="cd06195">
    <property type="entry name" value="FNR1"/>
    <property type="match status" value="1"/>
</dbReference>
<dbReference type="InterPro" id="IPR001433">
    <property type="entry name" value="OxRdtase_FAD/NAD-bd"/>
</dbReference>
<feature type="domain" description="FAD-binding FR-type" evidence="12">
    <location>
        <begin position="34"/>
        <end position="134"/>
    </location>
</feature>
<evidence type="ECO:0000256" key="4">
    <source>
        <dbReference type="ARBA" id="ARBA00013223"/>
    </source>
</evidence>
<evidence type="ECO:0000259" key="12">
    <source>
        <dbReference type="PROSITE" id="PS51384"/>
    </source>
</evidence>
<dbReference type="GO" id="GO:0042167">
    <property type="term" value="P:heme catabolic process"/>
    <property type="evidence" value="ECO:0007669"/>
    <property type="project" value="TreeGrafter"/>
</dbReference>
<dbReference type="KEGG" id="azc:AZC_1829"/>
<evidence type="ECO:0000313" key="13">
    <source>
        <dbReference type="EMBL" id="BAF87827.1"/>
    </source>
</evidence>
<evidence type="ECO:0000256" key="9">
    <source>
        <dbReference type="ARBA" id="ARBA00022857"/>
    </source>
</evidence>
<evidence type="ECO:0000313" key="14">
    <source>
        <dbReference type="Proteomes" id="UP000000270"/>
    </source>
</evidence>
<proteinExistence type="inferred from homology"/>
<dbReference type="PROSITE" id="PS51384">
    <property type="entry name" value="FAD_FR"/>
    <property type="match status" value="1"/>
</dbReference>
<reference evidence="13 14" key="6">
    <citation type="journal article" date="2011" name="Appl. Environ. Microbiol.">
        <title>Involvement of the azorhizobial chromosome partition gene (parA) in the onset of bacteroid differentiation during Sesbania rostrata stem nodule development.</title>
        <authorList>
            <person name="Liu CT."/>
            <person name="Lee KB."/>
            <person name="Wang YS."/>
            <person name="Peng MH."/>
            <person name="Lee KT."/>
            <person name="Suzuki S."/>
            <person name="Suzuki T."/>
            <person name="Oyaizu H."/>
        </authorList>
    </citation>
    <scope>NUCLEOTIDE SEQUENCE [LARGE SCALE GENOMIC DNA]</scope>
    <source>
        <strain evidence="14">ATCC 43989 / DSM 5975 / JCM 20966 / LMG 6465 / NBRC 14845 / NCIMB 13405 / ORS 571</strain>
    </source>
</reference>
<comment type="similarity">
    <text evidence="2">Belongs to the ferredoxin--NADP reductase type 1 family.</text>
</comment>
<dbReference type="GO" id="GO:0004324">
    <property type="term" value="F:ferredoxin-NADP+ reductase activity"/>
    <property type="evidence" value="ECO:0007669"/>
    <property type="project" value="UniProtKB-EC"/>
</dbReference>
<reference evidence="13 14" key="5">
    <citation type="journal article" date="2010" name="Appl. Environ. Microbiol.">
        <title>phrR-like gene praR of Azorhizobium caulinodans ORS571 is essential for symbiosis with Sesbania rostrata and is involved in expression of reb genes.</title>
        <authorList>
            <person name="Akiba N."/>
            <person name="Aono T."/>
            <person name="Toyazaki H."/>
            <person name="Sato S."/>
            <person name="Oyaizu H."/>
        </authorList>
    </citation>
    <scope>NUCLEOTIDE SEQUENCE [LARGE SCALE GENOMIC DNA]</scope>
    <source>
        <strain evidence="14">ATCC 43989 / DSM 5975 / JCM 20966 / LMG 6465 / NBRC 14845 / NCIMB 13405 / ORS 571</strain>
    </source>
</reference>
<evidence type="ECO:0000256" key="11">
    <source>
        <dbReference type="ARBA" id="ARBA00047776"/>
    </source>
</evidence>
<reference evidence="13 14" key="3">
    <citation type="journal article" date="2008" name="BMC Genomics">
        <title>The genome of the versatile nitrogen fixer Azorhizobium caulinodans ORS571.</title>
        <authorList>
            <person name="Lee KB."/>
            <person name="Backer P.D."/>
            <person name="Aono T."/>
            <person name="Liu CT."/>
            <person name="Suzuki S."/>
            <person name="Suzuki T."/>
            <person name="Kaneko T."/>
            <person name="Yamada M."/>
            <person name="Tabata S."/>
            <person name="Kupfer D.M."/>
            <person name="Najar F.Z."/>
            <person name="Wiley G.B."/>
            <person name="Roe B."/>
            <person name="Binnewies T.T."/>
            <person name="Ussery D.W."/>
            <person name="D'Haeze W."/>
            <person name="Herder J.D."/>
            <person name="Gevers D."/>
            <person name="Vereecke D."/>
            <person name="Holsters M."/>
            <person name="Oyaizu H."/>
        </authorList>
    </citation>
    <scope>NUCLEOTIDE SEQUENCE [LARGE SCALE GENOMIC DNA]</scope>
    <source>
        <strain evidence="14">ATCC 43989 / DSM 5975 / JCM 20966 / LMG 6465 / NBRC 14845 / NCIMB 13405 / ORS 571</strain>
    </source>
</reference>
<dbReference type="InterPro" id="IPR051930">
    <property type="entry name" value="FNR_type-1"/>
</dbReference>
<dbReference type="InterPro" id="IPR017938">
    <property type="entry name" value="Riboflavin_synthase-like_b-brl"/>
</dbReference>
<evidence type="ECO:0000256" key="5">
    <source>
        <dbReference type="ARBA" id="ARBA00013903"/>
    </source>
</evidence>
<reference evidence="13 14" key="1">
    <citation type="journal article" date="2007" name="Appl. Environ. Microbiol.">
        <title>Rhizobial factors required for stem nodule maturation and maintenance in Sesbania rostrata-Azorhizobium caulinodans ORS571 symbiosis.</title>
        <authorList>
            <person name="Suzuki S."/>
            <person name="Aono T."/>
            <person name="Lee KB."/>
            <person name="Suzuki T."/>
            <person name="Liu CT."/>
            <person name="Miwa H."/>
            <person name="Wakao S."/>
            <person name="Iki T."/>
            <person name="Oyaizu H."/>
        </authorList>
    </citation>
    <scope>NUCLEOTIDE SEQUENCE [LARGE SCALE GENOMIC DNA]</scope>
    <source>
        <strain evidence="14">ATCC 43989 / DSM 5975 / JCM 20966 / LMG 6465 / NBRC 14845 / NCIMB 13405 / ORS 571</strain>
    </source>
</reference>
<dbReference type="GO" id="GO:0000166">
    <property type="term" value="F:nucleotide binding"/>
    <property type="evidence" value="ECO:0007669"/>
    <property type="project" value="UniProtKB-KW"/>
</dbReference>
<dbReference type="STRING" id="438753.AZC_1829"/>
<sequence>MKAMLSQCTAVIGCAPDGDRPRAGRLSVRVGFMSNLNEETVKSVHHWTDNLFTFTTTRDPGFRFLNGQFVMIGLMVEGKPLLRAYSLASANYEEDLQFFSIKVQNGPLTSRLQHLKPGDKILVGRKATGTLIQDNLTPGKRLYLLSTGTGLAPFLSVVKDPDAYERFEQIILIHGCRTVAELAYDDFLTKDLPNDEYIGEQVREKLIYYPTVTREPFRNQGRITALIESGKLFTDIGVPVLNPAEDRLMLCGSPQMLKDVVEQLEARGFNEGSQSSPAEYVIEKAFVER</sequence>
<comment type="cofactor">
    <cofactor evidence="1">
        <name>FAD</name>
        <dbReference type="ChEBI" id="CHEBI:57692"/>
    </cofactor>
</comment>
<organism evidence="13 14">
    <name type="scientific">Azorhizobium caulinodans (strain ATCC 43989 / DSM 5975 / JCM 20966 / LMG 6465 / NBRC 14845 / NCIMB 13405 / ORS 571)</name>
    <dbReference type="NCBI Taxonomy" id="438753"/>
    <lineage>
        <taxon>Bacteria</taxon>
        <taxon>Pseudomonadati</taxon>
        <taxon>Pseudomonadota</taxon>
        <taxon>Alphaproteobacteria</taxon>
        <taxon>Hyphomicrobiales</taxon>
        <taxon>Xanthobacteraceae</taxon>
        <taxon>Azorhizobium</taxon>
    </lineage>
</organism>
<evidence type="ECO:0000256" key="6">
    <source>
        <dbReference type="ARBA" id="ARBA00022630"/>
    </source>
</evidence>
<evidence type="ECO:0000256" key="10">
    <source>
        <dbReference type="ARBA" id="ARBA00023002"/>
    </source>
</evidence>
<dbReference type="eggNOG" id="COG0543">
    <property type="taxonomic scope" value="Bacteria"/>
</dbReference>
<keyword evidence="6" id="KW-0285">Flavoprotein</keyword>
<dbReference type="PANTHER" id="PTHR47878:SF1">
    <property type="entry name" value="FLAVODOXIN_FERREDOXIN--NADP REDUCTASE"/>
    <property type="match status" value="1"/>
</dbReference>
<dbReference type="FunFam" id="3.40.50.80:FF:000002">
    <property type="entry name" value="Ferredoxin--NADP reductase"/>
    <property type="match status" value="1"/>
</dbReference>
<dbReference type="InterPro" id="IPR017927">
    <property type="entry name" value="FAD-bd_FR_type"/>
</dbReference>
<evidence type="ECO:0000256" key="7">
    <source>
        <dbReference type="ARBA" id="ARBA00022741"/>
    </source>
</evidence>
<keyword evidence="14" id="KW-1185">Reference proteome</keyword>
<accession>A8I287</accession>
<dbReference type="EC" id="1.18.1.2" evidence="4"/>
<dbReference type="Pfam" id="PF00175">
    <property type="entry name" value="NAD_binding_1"/>
    <property type="match status" value="1"/>
</dbReference>
<dbReference type="Gene3D" id="3.40.50.80">
    <property type="entry name" value="Nucleotide-binding domain of ferredoxin-NADP reductase (FNR) module"/>
    <property type="match status" value="1"/>
</dbReference>
<keyword evidence="8" id="KW-0274">FAD</keyword>
<dbReference type="Gene3D" id="2.40.30.10">
    <property type="entry name" value="Translation factors"/>
    <property type="match status" value="1"/>
</dbReference>
<keyword evidence="10" id="KW-0560">Oxidoreductase</keyword>
<dbReference type="InterPro" id="IPR008333">
    <property type="entry name" value="Cbr1-like_FAD-bd_dom"/>
</dbReference>
<reference evidence="13 14" key="4">
    <citation type="journal article" date="2009" name="Appl. Environ. Microbiol.">
        <title>Comparative genome-wide transcriptional profiling of Azorhizobium caulinodans ORS571 grown under free-living and symbiotic conditions.</title>
        <authorList>
            <person name="Tsukada S."/>
            <person name="Aono T."/>
            <person name="Akiba N."/>
            <person name="Lee KB."/>
            <person name="Liu CT."/>
            <person name="Toyazaki H."/>
            <person name="Oyaizu H."/>
        </authorList>
    </citation>
    <scope>NUCLEOTIDE SEQUENCE [LARGE SCALE GENOMIC DNA]</scope>
    <source>
        <strain evidence="14">ATCC 43989 / DSM 5975 / JCM 20966 / LMG 6465 / NBRC 14845 / NCIMB 13405 / ORS 571</strain>
    </source>
</reference>
<dbReference type="PANTHER" id="PTHR47878">
    <property type="entry name" value="OXIDOREDUCTASE FAD/NAD(P)-BINDING DOMAIN PROTEIN"/>
    <property type="match status" value="1"/>
</dbReference>
<comment type="catalytic activity">
    <reaction evidence="11">
        <text>2 reduced [2Fe-2S]-[ferredoxin] + NADP(+) + H(+) = 2 oxidized [2Fe-2S]-[ferredoxin] + NADPH</text>
        <dbReference type="Rhea" id="RHEA:20125"/>
        <dbReference type="Rhea" id="RHEA-COMP:10000"/>
        <dbReference type="Rhea" id="RHEA-COMP:10001"/>
        <dbReference type="ChEBI" id="CHEBI:15378"/>
        <dbReference type="ChEBI" id="CHEBI:33737"/>
        <dbReference type="ChEBI" id="CHEBI:33738"/>
        <dbReference type="ChEBI" id="CHEBI:57783"/>
        <dbReference type="ChEBI" id="CHEBI:58349"/>
        <dbReference type="EC" id="1.18.1.2"/>
    </reaction>
</comment>
<dbReference type="PRINTS" id="PR00371">
    <property type="entry name" value="FPNCR"/>
</dbReference>
<evidence type="ECO:0000256" key="1">
    <source>
        <dbReference type="ARBA" id="ARBA00001974"/>
    </source>
</evidence>
<keyword evidence="7" id="KW-0547">Nucleotide-binding</keyword>
<evidence type="ECO:0000256" key="2">
    <source>
        <dbReference type="ARBA" id="ARBA00008312"/>
    </source>
</evidence>
<comment type="subunit">
    <text evidence="3">Monomer.</text>
</comment>
<dbReference type="InterPro" id="IPR039261">
    <property type="entry name" value="FNR_nucleotide-bd"/>
</dbReference>
<protein>
    <recommendedName>
        <fullName evidence="5">Ferredoxin--NADP reductase</fullName>
        <ecNumber evidence="4">1.18.1.2</ecNumber>
    </recommendedName>
</protein>
<dbReference type="HOGENOM" id="CLU_003827_3_0_5"/>
<reference evidence="14" key="2">
    <citation type="submission" date="2007-04" db="EMBL/GenBank/DDBJ databases">
        <title>Complete genome sequence of the nitrogen-fixing bacterium Azorhizobium caulinodans ORS571.</title>
        <authorList>
            <person name="Lee K.B."/>
            <person name="Backer P.D."/>
            <person name="Aono T."/>
            <person name="Liu C.T."/>
            <person name="Suzuki S."/>
            <person name="Suzuki T."/>
            <person name="Kaneko T."/>
            <person name="Yamada M."/>
            <person name="Tabata S."/>
            <person name="Kupfer D.M."/>
            <person name="Najar F.Z."/>
            <person name="Wiley G.B."/>
            <person name="Roe B."/>
            <person name="Binnewies T."/>
            <person name="Ussery D."/>
            <person name="Vereecke D."/>
            <person name="Gevers D."/>
            <person name="Holsters M."/>
            <person name="Oyaizu H."/>
        </authorList>
    </citation>
    <scope>NUCLEOTIDE SEQUENCE [LARGE SCALE GENOMIC DNA]</scope>
    <source>
        <strain evidence="14">ATCC 43989 / DSM 5975 / JCM 20966 / LMG 6465 / NBRC 14845 / NCIMB 13405 / ORS 571</strain>
    </source>
</reference>
<dbReference type="InterPro" id="IPR001709">
    <property type="entry name" value="Flavoprot_Pyr_Nucl_cyt_Rdtase"/>
</dbReference>
<dbReference type="SUPFAM" id="SSF63380">
    <property type="entry name" value="Riboflavin synthase domain-like"/>
    <property type="match status" value="1"/>
</dbReference>
<dbReference type="Proteomes" id="UP000000270">
    <property type="component" value="Chromosome"/>
</dbReference>
<keyword evidence="9" id="KW-0521">NADP</keyword>
<gene>
    <name evidence="13" type="ordered locus">AZC_1829</name>
</gene>
<evidence type="ECO:0000256" key="3">
    <source>
        <dbReference type="ARBA" id="ARBA00011245"/>
    </source>
</evidence>
<dbReference type="InterPro" id="IPR033892">
    <property type="entry name" value="FNR_bac"/>
</dbReference>
<dbReference type="GO" id="GO:0034599">
    <property type="term" value="P:cellular response to oxidative stress"/>
    <property type="evidence" value="ECO:0007669"/>
    <property type="project" value="TreeGrafter"/>
</dbReference>
<dbReference type="FunFam" id="2.40.30.10:FF:000018">
    <property type="entry name" value="Ferredoxin--NADP(+) reductase"/>
    <property type="match status" value="1"/>
</dbReference>
<dbReference type="SUPFAM" id="SSF52343">
    <property type="entry name" value="Ferredoxin reductase-like, C-terminal NADP-linked domain"/>
    <property type="match status" value="1"/>
</dbReference>
<name>A8I287_AZOC5</name>
<dbReference type="AlphaFoldDB" id="A8I287"/>
<dbReference type="Pfam" id="PF00970">
    <property type="entry name" value="FAD_binding_6"/>
    <property type="match status" value="1"/>
</dbReference>
<evidence type="ECO:0000256" key="8">
    <source>
        <dbReference type="ARBA" id="ARBA00022827"/>
    </source>
</evidence>
<dbReference type="EMBL" id="AP009384">
    <property type="protein sequence ID" value="BAF87827.1"/>
    <property type="molecule type" value="Genomic_DNA"/>
</dbReference>